<reference evidence="1 2" key="1">
    <citation type="journal article" date="2020" name="BMC Genomics">
        <title>Intraspecific diversification of the crop wild relative Brassica cretica Lam. using demographic model selection.</title>
        <authorList>
            <person name="Kioukis A."/>
            <person name="Michalopoulou V.A."/>
            <person name="Briers L."/>
            <person name="Pirintsos S."/>
            <person name="Studholme D.J."/>
            <person name="Pavlidis P."/>
            <person name="Sarris P.F."/>
        </authorList>
    </citation>
    <scope>NUCLEOTIDE SEQUENCE [LARGE SCALE GENOMIC DNA]</scope>
    <source>
        <strain evidence="2">cv. PFS-1207/04</strain>
    </source>
</reference>
<proteinExistence type="predicted"/>
<dbReference type="EMBL" id="QGKV02002055">
    <property type="protein sequence ID" value="KAF3494557.1"/>
    <property type="molecule type" value="Genomic_DNA"/>
</dbReference>
<accession>A0ABQ7AA61</accession>
<sequence length="69" mass="7823">MIAESEISKKGRHYLCIAVEQRTHTPIKRSGFELQRLSVYLHIVIASQNRAASTEGRGRDLALRLLDDC</sequence>
<gene>
    <name evidence="1" type="ORF">DY000_02052742</name>
</gene>
<comment type="caution">
    <text evidence="1">The sequence shown here is derived from an EMBL/GenBank/DDBJ whole genome shotgun (WGS) entry which is preliminary data.</text>
</comment>
<keyword evidence="2" id="KW-1185">Reference proteome</keyword>
<dbReference type="Proteomes" id="UP000266723">
    <property type="component" value="Unassembled WGS sequence"/>
</dbReference>
<name>A0ABQ7AA61_BRACR</name>
<protein>
    <submittedName>
        <fullName evidence="1">Uncharacterized protein</fullName>
    </submittedName>
</protein>
<organism evidence="1 2">
    <name type="scientific">Brassica cretica</name>
    <name type="common">Mustard</name>
    <dbReference type="NCBI Taxonomy" id="69181"/>
    <lineage>
        <taxon>Eukaryota</taxon>
        <taxon>Viridiplantae</taxon>
        <taxon>Streptophyta</taxon>
        <taxon>Embryophyta</taxon>
        <taxon>Tracheophyta</taxon>
        <taxon>Spermatophyta</taxon>
        <taxon>Magnoliopsida</taxon>
        <taxon>eudicotyledons</taxon>
        <taxon>Gunneridae</taxon>
        <taxon>Pentapetalae</taxon>
        <taxon>rosids</taxon>
        <taxon>malvids</taxon>
        <taxon>Brassicales</taxon>
        <taxon>Brassicaceae</taxon>
        <taxon>Brassiceae</taxon>
        <taxon>Brassica</taxon>
    </lineage>
</organism>
<evidence type="ECO:0000313" key="1">
    <source>
        <dbReference type="EMBL" id="KAF3494557.1"/>
    </source>
</evidence>
<evidence type="ECO:0000313" key="2">
    <source>
        <dbReference type="Proteomes" id="UP000266723"/>
    </source>
</evidence>